<evidence type="ECO:0000256" key="5">
    <source>
        <dbReference type="ARBA" id="ARBA00022737"/>
    </source>
</evidence>
<organism evidence="14 15">
    <name type="scientific">Bradyrhizobium archetypum</name>
    <dbReference type="NCBI Taxonomy" id="2721160"/>
    <lineage>
        <taxon>Bacteria</taxon>
        <taxon>Pseudomonadati</taxon>
        <taxon>Pseudomonadota</taxon>
        <taxon>Alphaproteobacteria</taxon>
        <taxon>Hyphomicrobiales</taxon>
        <taxon>Nitrobacteraceae</taxon>
        <taxon>Bradyrhizobium</taxon>
    </lineage>
</organism>
<dbReference type="PRINTS" id="PR00344">
    <property type="entry name" value="BCTRLSENSOR"/>
</dbReference>
<feature type="domain" description="PAS" evidence="12">
    <location>
        <begin position="229"/>
        <end position="285"/>
    </location>
</feature>
<dbReference type="SMART" id="SM00086">
    <property type="entry name" value="PAC"/>
    <property type="match status" value="2"/>
</dbReference>
<dbReference type="InterPro" id="IPR003594">
    <property type="entry name" value="HATPase_dom"/>
</dbReference>
<dbReference type="InterPro" id="IPR001610">
    <property type="entry name" value="PAC"/>
</dbReference>
<dbReference type="CDD" id="cd00082">
    <property type="entry name" value="HisKA"/>
    <property type="match status" value="1"/>
</dbReference>
<dbReference type="Gene3D" id="3.30.565.10">
    <property type="entry name" value="Histidine kinase-like ATPase, C-terminal domain"/>
    <property type="match status" value="1"/>
</dbReference>
<dbReference type="PROSITE" id="PS50113">
    <property type="entry name" value="PAC"/>
    <property type="match status" value="2"/>
</dbReference>
<name>A0A7Y4M3H9_9BRAD</name>
<gene>
    <name evidence="14" type="ORF">HCN50_19785</name>
</gene>
<dbReference type="Gene3D" id="1.10.287.130">
    <property type="match status" value="1"/>
</dbReference>
<keyword evidence="6" id="KW-0547">Nucleotide-binding</keyword>
<reference evidence="14 15" key="1">
    <citation type="submission" date="2020-03" db="EMBL/GenBank/DDBJ databases">
        <title>Bradyrhizobium diversity isolated from nodules of Muelleranthus trifoliolatus.</title>
        <authorList>
            <person name="Klepa M."/>
            <person name="Helene L."/>
            <person name="Hungria M."/>
        </authorList>
    </citation>
    <scope>NUCLEOTIDE SEQUENCE [LARGE SCALE GENOMIC DNA]</scope>
    <source>
        <strain evidence="14 15">WSM 1744</strain>
    </source>
</reference>
<evidence type="ECO:0000313" key="15">
    <source>
        <dbReference type="Proteomes" id="UP000528734"/>
    </source>
</evidence>
<feature type="domain" description="Histidine kinase" evidence="11">
    <location>
        <begin position="500"/>
        <end position="716"/>
    </location>
</feature>
<dbReference type="Pfam" id="PF05227">
    <property type="entry name" value="CHASE3"/>
    <property type="match status" value="1"/>
</dbReference>
<evidence type="ECO:0000313" key="14">
    <source>
        <dbReference type="EMBL" id="NOJ48464.1"/>
    </source>
</evidence>
<protein>
    <recommendedName>
        <fullName evidence="2">histidine kinase</fullName>
        <ecNumber evidence="2">2.7.13.3</ecNumber>
    </recommendedName>
</protein>
<dbReference type="SMART" id="SM00387">
    <property type="entry name" value="HATPase_c"/>
    <property type="match status" value="1"/>
</dbReference>
<evidence type="ECO:0000256" key="3">
    <source>
        <dbReference type="ARBA" id="ARBA00022553"/>
    </source>
</evidence>
<dbReference type="Pfam" id="PF02518">
    <property type="entry name" value="HATPase_c"/>
    <property type="match status" value="1"/>
</dbReference>
<dbReference type="SUPFAM" id="SSF47384">
    <property type="entry name" value="Homodimeric domain of signal transducing histidine kinase"/>
    <property type="match status" value="1"/>
</dbReference>
<keyword evidence="15" id="KW-1185">Reference proteome</keyword>
<comment type="caution">
    <text evidence="14">The sequence shown here is derived from an EMBL/GenBank/DDBJ whole genome shotgun (WGS) entry which is preliminary data.</text>
</comment>
<dbReference type="InterPro" id="IPR004358">
    <property type="entry name" value="Sig_transdc_His_kin-like_C"/>
</dbReference>
<feature type="transmembrane region" description="Helical" evidence="10">
    <location>
        <begin position="184"/>
        <end position="205"/>
    </location>
</feature>
<evidence type="ECO:0000259" key="12">
    <source>
        <dbReference type="PROSITE" id="PS50112"/>
    </source>
</evidence>
<keyword evidence="8" id="KW-0067">ATP-binding</keyword>
<dbReference type="Proteomes" id="UP000528734">
    <property type="component" value="Unassembled WGS sequence"/>
</dbReference>
<keyword evidence="10" id="KW-0812">Transmembrane</keyword>
<proteinExistence type="predicted"/>
<evidence type="ECO:0000259" key="11">
    <source>
        <dbReference type="PROSITE" id="PS50109"/>
    </source>
</evidence>
<comment type="catalytic activity">
    <reaction evidence="1">
        <text>ATP + protein L-histidine = ADP + protein N-phospho-L-histidine.</text>
        <dbReference type="EC" id="2.7.13.3"/>
    </reaction>
</comment>
<dbReference type="PANTHER" id="PTHR43065:SF10">
    <property type="entry name" value="PEROXIDE STRESS-ACTIVATED HISTIDINE KINASE MAK3"/>
    <property type="match status" value="1"/>
</dbReference>
<dbReference type="EMBL" id="JAAVLW010000005">
    <property type="protein sequence ID" value="NOJ48464.1"/>
    <property type="molecule type" value="Genomic_DNA"/>
</dbReference>
<evidence type="ECO:0000256" key="1">
    <source>
        <dbReference type="ARBA" id="ARBA00000085"/>
    </source>
</evidence>
<dbReference type="InterPro" id="IPR035965">
    <property type="entry name" value="PAS-like_dom_sf"/>
</dbReference>
<evidence type="ECO:0000259" key="13">
    <source>
        <dbReference type="PROSITE" id="PS50113"/>
    </source>
</evidence>
<keyword evidence="7" id="KW-0418">Kinase</keyword>
<keyword evidence="3" id="KW-0597">Phosphoprotein</keyword>
<sequence>MPVSLSQSFRWFARPLVLVVAALLTTVVASGFFGFQYWQEKQAANLAHERNREVLETLERLKTVIADVEAQRRGYLLTLDPHYLKAYGVSDESVRRDAQALQTLVAGDPLQSHRAGHLAATVAAKLREIDEIVKTVRTYSGPAAMAMIRSLDEIRSQIDQMVDHERFLRVDLEKRYEALERRKAWLITTAVIIVAVLAGVALALARREAIRRRKAIAENIALQGDLLARDKKIRRLVDANIVGVIFWELDGRILEANDAFLKMLGYEREDLASGRVNRTDLTPPEWRHRDLRTVAELKRMGTVQPFEKEYFRKDGSRVPVLVGGTMLEQNQNQGVGFVLDLTERKQAEEALRQSEERFRTLVQFSFDVYWETDAEHRFTHQEFAETLADAPAPGAEIGKTRWEVPYLEPDEEAWRKHRETLEAHLPFRDFELARPGPDGGKRYISVSGLPVFDKTGRFVGYRGVGRHITERRRAEEALRAMQSELAHANRVTTMGQLTASIAHEVNQPIAATVTNAQAALRWLSAQPPDLGEVRDSLRRIVEDGKRAGNVVGGIRTLINKVPPRKDRFDLNEAILEMVALTRSEMLKHGILLQTELAPGLPVASGDRTQLQQVILNLILNAIEAMVGSDKGTRELRINTEREVAGGALVTISDSGPGLDPQDVERVFKAFYTTKAKGMGMGLAICRSMVEAHGGRMWASANEAGGAVFQFTLPLEDESVQARQIQSNPAA</sequence>
<dbReference type="GO" id="GO:0042802">
    <property type="term" value="F:identical protein binding"/>
    <property type="evidence" value="ECO:0007669"/>
    <property type="project" value="UniProtKB-ARBA"/>
</dbReference>
<feature type="transmembrane region" description="Helical" evidence="10">
    <location>
        <begin position="12"/>
        <end position="35"/>
    </location>
</feature>
<dbReference type="SUPFAM" id="SSF55874">
    <property type="entry name" value="ATPase domain of HSP90 chaperone/DNA topoisomerase II/histidine kinase"/>
    <property type="match status" value="1"/>
</dbReference>
<dbReference type="CDD" id="cd19410">
    <property type="entry name" value="HK9-like_sensor"/>
    <property type="match status" value="1"/>
</dbReference>
<evidence type="ECO:0000256" key="4">
    <source>
        <dbReference type="ARBA" id="ARBA00022679"/>
    </source>
</evidence>
<dbReference type="NCBIfam" id="TIGR00229">
    <property type="entry name" value="sensory_box"/>
    <property type="match status" value="1"/>
</dbReference>
<evidence type="ECO:0000256" key="9">
    <source>
        <dbReference type="ARBA" id="ARBA00023012"/>
    </source>
</evidence>
<dbReference type="GO" id="GO:0000155">
    <property type="term" value="F:phosphorelay sensor kinase activity"/>
    <property type="evidence" value="ECO:0007669"/>
    <property type="project" value="InterPro"/>
</dbReference>
<dbReference type="CDD" id="cd00130">
    <property type="entry name" value="PAS"/>
    <property type="match status" value="1"/>
</dbReference>
<dbReference type="InterPro" id="IPR007891">
    <property type="entry name" value="CHASE3"/>
</dbReference>
<feature type="domain" description="PAC" evidence="13">
    <location>
        <begin position="304"/>
        <end position="353"/>
    </location>
</feature>
<dbReference type="Pfam" id="PF13426">
    <property type="entry name" value="PAS_9"/>
    <property type="match status" value="2"/>
</dbReference>
<feature type="domain" description="PAC" evidence="13">
    <location>
        <begin position="428"/>
        <end position="480"/>
    </location>
</feature>
<dbReference type="InterPro" id="IPR000700">
    <property type="entry name" value="PAS-assoc_C"/>
</dbReference>
<dbReference type="Gene3D" id="3.30.450.20">
    <property type="entry name" value="PAS domain"/>
    <property type="match status" value="2"/>
</dbReference>
<accession>A0A7Y4M3H9</accession>
<evidence type="ECO:0000256" key="7">
    <source>
        <dbReference type="ARBA" id="ARBA00022777"/>
    </source>
</evidence>
<dbReference type="SMART" id="SM00388">
    <property type="entry name" value="HisKA"/>
    <property type="match status" value="1"/>
</dbReference>
<evidence type="ECO:0000256" key="6">
    <source>
        <dbReference type="ARBA" id="ARBA00022741"/>
    </source>
</evidence>
<dbReference type="AlphaFoldDB" id="A0A7Y4M3H9"/>
<keyword evidence="10" id="KW-0472">Membrane</keyword>
<dbReference type="GO" id="GO:0005524">
    <property type="term" value="F:ATP binding"/>
    <property type="evidence" value="ECO:0007669"/>
    <property type="project" value="UniProtKB-KW"/>
</dbReference>
<evidence type="ECO:0000256" key="10">
    <source>
        <dbReference type="SAM" id="Phobius"/>
    </source>
</evidence>
<dbReference type="InterPro" id="IPR036097">
    <property type="entry name" value="HisK_dim/P_sf"/>
</dbReference>
<dbReference type="PROSITE" id="PS50112">
    <property type="entry name" value="PAS"/>
    <property type="match status" value="1"/>
</dbReference>
<keyword evidence="10" id="KW-1133">Transmembrane helix</keyword>
<keyword evidence="4" id="KW-0808">Transferase</keyword>
<evidence type="ECO:0000256" key="2">
    <source>
        <dbReference type="ARBA" id="ARBA00012438"/>
    </source>
</evidence>
<dbReference type="RefSeq" id="WP_171711310.1">
    <property type="nucleotide sequence ID" value="NZ_JAAVLW010000005.1"/>
</dbReference>
<dbReference type="EC" id="2.7.13.3" evidence="2"/>
<keyword evidence="5" id="KW-0677">Repeat</keyword>
<evidence type="ECO:0000256" key="8">
    <source>
        <dbReference type="ARBA" id="ARBA00022840"/>
    </source>
</evidence>
<dbReference type="FunFam" id="3.30.565.10:FF:000042">
    <property type="entry name" value="Two-component sensor histidine kinase KdpD"/>
    <property type="match status" value="1"/>
</dbReference>
<dbReference type="PANTHER" id="PTHR43065">
    <property type="entry name" value="SENSOR HISTIDINE KINASE"/>
    <property type="match status" value="1"/>
</dbReference>
<keyword evidence="9" id="KW-0902">Two-component regulatory system</keyword>
<dbReference type="InterPro" id="IPR000014">
    <property type="entry name" value="PAS"/>
</dbReference>
<dbReference type="SUPFAM" id="SSF55785">
    <property type="entry name" value="PYP-like sensor domain (PAS domain)"/>
    <property type="match status" value="2"/>
</dbReference>
<dbReference type="SMART" id="SM00091">
    <property type="entry name" value="PAS"/>
    <property type="match status" value="1"/>
</dbReference>
<dbReference type="PROSITE" id="PS50109">
    <property type="entry name" value="HIS_KIN"/>
    <property type="match status" value="1"/>
</dbReference>
<dbReference type="Pfam" id="PF00512">
    <property type="entry name" value="HisKA"/>
    <property type="match status" value="1"/>
</dbReference>
<dbReference type="InterPro" id="IPR036890">
    <property type="entry name" value="HATPase_C_sf"/>
</dbReference>
<dbReference type="InterPro" id="IPR005467">
    <property type="entry name" value="His_kinase_dom"/>
</dbReference>
<dbReference type="InterPro" id="IPR003661">
    <property type="entry name" value="HisK_dim/P_dom"/>
</dbReference>